<dbReference type="PANTHER" id="PTHR46577:SF1">
    <property type="entry name" value="HTH-TYPE TRANSCRIPTIONAL REGULATORY PROTEIN GABR"/>
    <property type="match status" value="1"/>
</dbReference>
<evidence type="ECO:0000313" key="8">
    <source>
        <dbReference type="Proteomes" id="UP000050471"/>
    </source>
</evidence>
<evidence type="ECO:0000256" key="4">
    <source>
        <dbReference type="ARBA" id="ARBA00023125"/>
    </source>
</evidence>
<comment type="similarity">
    <text evidence="1">In the C-terminal section; belongs to the class-I pyridoxal-phosphate-dependent aminotransferase family.</text>
</comment>
<gene>
    <name evidence="7" type="ORF">AKJ29_02315</name>
</gene>
<dbReference type="STRING" id="154981.AKJ29_02315"/>
<dbReference type="InterPro" id="IPR036388">
    <property type="entry name" value="WH-like_DNA-bd_sf"/>
</dbReference>
<reference evidence="7 8" key="1">
    <citation type="submission" date="2015-09" db="EMBL/GenBank/DDBJ databases">
        <title>Draft genome sequence of Aliiroseovarius crassostreae CV919-312TSm, the causative agent of Roseovarius Oyster Disease (formerly Juvenile Oyster Disease).</title>
        <authorList>
            <person name="Kessner L."/>
            <person name="Spinard E."/>
            <person name="Nelson D."/>
        </authorList>
    </citation>
    <scope>NUCLEOTIDE SEQUENCE [LARGE SCALE GENOMIC DNA]</scope>
    <source>
        <strain evidence="7 8">CV919-312</strain>
    </source>
</reference>
<dbReference type="SUPFAM" id="SSF53383">
    <property type="entry name" value="PLP-dependent transferases"/>
    <property type="match status" value="1"/>
</dbReference>
<sequence>MLSAAISEGKLAPGTKLPTHRAFAEQCNVALATATRVYKELERRAEVVGEAGRGTFVRDLGLPPTLGVHQADTEGLIDLVFNMPGGAGDAEILRGGLRRLSSAGDLEAMLRYQPHGGRTHERRIIAESLKPTLGTVLPENLLITSGGQHGLATIAFGVLQRGEAIAADTLTYPGFKSVAALQGVDVVPVEGTDGIMDPDALDRQCRVRKLRAVYLMPTVHNPLGSVIDATTRQRIVEVARAHDLLVIEDGAYAFLESDPPPSFIELAPERTIHVGGFSKSLATGLRLGYLVTPSRHIPSLLEAIRATTWNAPAVISGLVTSWIEDGTLAKSEDDRKRDGAERQAICRTSLPNLSLSAHPNAGFSWVWLGNGERAEPIVAALKKRGISASGAEPFATTTAVPQALRLAFGGIPKADLQRVLETVRLTVEEIAQ</sequence>
<keyword evidence="3" id="KW-0805">Transcription regulation</keyword>
<evidence type="ECO:0000259" key="6">
    <source>
        <dbReference type="PROSITE" id="PS50949"/>
    </source>
</evidence>
<name>A0A0P7IWJ5_9RHOB</name>
<keyword evidence="8" id="KW-1185">Reference proteome</keyword>
<dbReference type="InterPro" id="IPR004839">
    <property type="entry name" value="Aminotransferase_I/II_large"/>
</dbReference>
<evidence type="ECO:0000256" key="3">
    <source>
        <dbReference type="ARBA" id="ARBA00023015"/>
    </source>
</evidence>
<evidence type="ECO:0000313" key="7">
    <source>
        <dbReference type="EMBL" id="KPN63006.1"/>
    </source>
</evidence>
<keyword evidence="4" id="KW-0238">DNA-binding</keyword>
<evidence type="ECO:0000256" key="1">
    <source>
        <dbReference type="ARBA" id="ARBA00005384"/>
    </source>
</evidence>
<protein>
    <submittedName>
        <fullName evidence="7">GntR family transcriptional regulator</fullName>
    </submittedName>
</protein>
<dbReference type="Gene3D" id="3.40.640.10">
    <property type="entry name" value="Type I PLP-dependent aspartate aminotransferase-like (Major domain)"/>
    <property type="match status" value="1"/>
</dbReference>
<dbReference type="CDD" id="cd00609">
    <property type="entry name" value="AAT_like"/>
    <property type="match status" value="1"/>
</dbReference>
<dbReference type="InterPro" id="IPR015424">
    <property type="entry name" value="PyrdxlP-dep_Trfase"/>
</dbReference>
<dbReference type="GO" id="GO:0003677">
    <property type="term" value="F:DNA binding"/>
    <property type="evidence" value="ECO:0007669"/>
    <property type="project" value="UniProtKB-KW"/>
</dbReference>
<dbReference type="OrthoDB" id="9794015at2"/>
<feature type="domain" description="HTH gntR-type" evidence="6">
    <location>
        <begin position="1"/>
        <end position="60"/>
    </location>
</feature>
<dbReference type="PANTHER" id="PTHR46577">
    <property type="entry name" value="HTH-TYPE TRANSCRIPTIONAL REGULATORY PROTEIN GABR"/>
    <property type="match status" value="1"/>
</dbReference>
<dbReference type="InterPro" id="IPR000524">
    <property type="entry name" value="Tscrpt_reg_HTH_GntR"/>
</dbReference>
<dbReference type="Gene3D" id="3.90.1150.10">
    <property type="entry name" value="Aspartate Aminotransferase, domain 1"/>
    <property type="match status" value="1"/>
</dbReference>
<keyword evidence="2" id="KW-0663">Pyridoxal phosphate</keyword>
<accession>A0A0P7IWJ5</accession>
<dbReference type="Pfam" id="PF00155">
    <property type="entry name" value="Aminotran_1_2"/>
    <property type="match status" value="1"/>
</dbReference>
<evidence type="ECO:0000256" key="2">
    <source>
        <dbReference type="ARBA" id="ARBA00022898"/>
    </source>
</evidence>
<dbReference type="GO" id="GO:0030170">
    <property type="term" value="F:pyridoxal phosphate binding"/>
    <property type="evidence" value="ECO:0007669"/>
    <property type="project" value="InterPro"/>
</dbReference>
<proteinExistence type="inferred from homology"/>
<dbReference type="SUPFAM" id="SSF46785">
    <property type="entry name" value="Winged helix' DNA-binding domain"/>
    <property type="match status" value="1"/>
</dbReference>
<comment type="caution">
    <text evidence="7">The sequence shown here is derived from an EMBL/GenBank/DDBJ whole genome shotgun (WGS) entry which is preliminary data.</text>
</comment>
<dbReference type="SMART" id="SM00345">
    <property type="entry name" value="HTH_GNTR"/>
    <property type="match status" value="1"/>
</dbReference>
<dbReference type="EMBL" id="LKBA01000007">
    <property type="protein sequence ID" value="KPN63006.1"/>
    <property type="molecule type" value="Genomic_DNA"/>
</dbReference>
<dbReference type="Proteomes" id="UP000050471">
    <property type="component" value="Unassembled WGS sequence"/>
</dbReference>
<dbReference type="InterPro" id="IPR015421">
    <property type="entry name" value="PyrdxlP-dep_Trfase_major"/>
</dbReference>
<dbReference type="InterPro" id="IPR036390">
    <property type="entry name" value="WH_DNA-bd_sf"/>
</dbReference>
<evidence type="ECO:0000256" key="5">
    <source>
        <dbReference type="ARBA" id="ARBA00023163"/>
    </source>
</evidence>
<dbReference type="Pfam" id="PF00392">
    <property type="entry name" value="GntR"/>
    <property type="match status" value="1"/>
</dbReference>
<keyword evidence="5" id="KW-0804">Transcription</keyword>
<dbReference type="GO" id="GO:0003700">
    <property type="term" value="F:DNA-binding transcription factor activity"/>
    <property type="evidence" value="ECO:0007669"/>
    <property type="project" value="InterPro"/>
</dbReference>
<dbReference type="InterPro" id="IPR015422">
    <property type="entry name" value="PyrdxlP-dep_Trfase_small"/>
</dbReference>
<dbReference type="Gene3D" id="1.10.10.10">
    <property type="entry name" value="Winged helix-like DNA-binding domain superfamily/Winged helix DNA-binding domain"/>
    <property type="match status" value="1"/>
</dbReference>
<dbReference type="AlphaFoldDB" id="A0A0P7IWJ5"/>
<organism evidence="7 8">
    <name type="scientific">Aliiroseovarius crassostreae</name>
    <dbReference type="NCBI Taxonomy" id="154981"/>
    <lineage>
        <taxon>Bacteria</taxon>
        <taxon>Pseudomonadati</taxon>
        <taxon>Pseudomonadota</taxon>
        <taxon>Alphaproteobacteria</taxon>
        <taxon>Rhodobacterales</taxon>
        <taxon>Paracoccaceae</taxon>
        <taxon>Aliiroseovarius</taxon>
    </lineage>
</organism>
<dbReference type="InterPro" id="IPR051446">
    <property type="entry name" value="HTH_trans_reg/aminotransferase"/>
</dbReference>
<dbReference type="PROSITE" id="PS50949">
    <property type="entry name" value="HTH_GNTR"/>
    <property type="match status" value="1"/>
</dbReference>